<reference evidence="1 2" key="1">
    <citation type="journal article" date="2018" name="Sci. Rep.">
        <title>Genomic signatures of local adaptation to the degree of environmental predictability in rotifers.</title>
        <authorList>
            <person name="Franch-Gras L."/>
            <person name="Hahn C."/>
            <person name="Garcia-Roger E.M."/>
            <person name="Carmona M.J."/>
            <person name="Serra M."/>
            <person name="Gomez A."/>
        </authorList>
    </citation>
    <scope>NUCLEOTIDE SEQUENCE [LARGE SCALE GENOMIC DNA]</scope>
    <source>
        <strain evidence="1">HYR1</strain>
    </source>
</reference>
<dbReference type="Proteomes" id="UP000276133">
    <property type="component" value="Unassembled WGS sequence"/>
</dbReference>
<protein>
    <submittedName>
        <fullName evidence="1">Uncharacterized protein</fullName>
    </submittedName>
</protein>
<keyword evidence="2" id="KW-1185">Reference proteome</keyword>
<dbReference type="EMBL" id="REGN01002493">
    <property type="protein sequence ID" value="RNA27773.1"/>
    <property type="molecule type" value="Genomic_DNA"/>
</dbReference>
<evidence type="ECO:0000313" key="2">
    <source>
        <dbReference type="Proteomes" id="UP000276133"/>
    </source>
</evidence>
<proteinExistence type="predicted"/>
<sequence>MRPNIYFKNENLLIEIISKYIIDNGLTDLSGGSRSENNHFRIISSIYSENIDVENAAHALYTRWNRNGSLLKSNVLNSIIKIKEGPCFGKAEISKKPVSDKSTLIFFDYDGSQCSAPDKQSIYRKRICGLERKELQYEIHSKGTGNFWNEATYFDEESKLNIGYDNIRKLSSQHRHRFQLEHDLRIDSDASKNIFDKLLPSSELRGLTGYIQEINSNPFGAILISEIQLKIWSIINRHNSIWYFDATGNIMPKLRNQSEILLFSIVIERFSLYSFFTRPKVVVTDYSWANLHALCRSLNDLEIIDYLNLTFKFLVRNEKVAIFPIRTMIYLCSTHFLKNIIDKKCQHNDLLSHSSCFKHVKLYQCSVNV</sequence>
<evidence type="ECO:0000313" key="1">
    <source>
        <dbReference type="EMBL" id="RNA27773.1"/>
    </source>
</evidence>
<comment type="caution">
    <text evidence="1">The sequence shown here is derived from an EMBL/GenBank/DDBJ whole genome shotgun (WGS) entry which is preliminary data.</text>
</comment>
<name>A0A3M7RW05_BRAPC</name>
<gene>
    <name evidence="1" type="ORF">BpHYR1_011103</name>
</gene>
<organism evidence="1 2">
    <name type="scientific">Brachionus plicatilis</name>
    <name type="common">Marine rotifer</name>
    <name type="synonym">Brachionus muelleri</name>
    <dbReference type="NCBI Taxonomy" id="10195"/>
    <lineage>
        <taxon>Eukaryota</taxon>
        <taxon>Metazoa</taxon>
        <taxon>Spiralia</taxon>
        <taxon>Gnathifera</taxon>
        <taxon>Rotifera</taxon>
        <taxon>Eurotatoria</taxon>
        <taxon>Monogononta</taxon>
        <taxon>Pseudotrocha</taxon>
        <taxon>Ploima</taxon>
        <taxon>Brachionidae</taxon>
        <taxon>Brachionus</taxon>
    </lineage>
</organism>
<dbReference type="OrthoDB" id="6776921at2759"/>
<dbReference type="AlphaFoldDB" id="A0A3M7RW05"/>
<accession>A0A3M7RW05</accession>